<protein>
    <submittedName>
        <fullName evidence="1">Uncharacterized protein</fullName>
    </submittedName>
</protein>
<dbReference type="Proteomes" id="UP000023482">
    <property type="component" value="Unassembled WGS sequence"/>
</dbReference>
<proteinExistence type="predicted"/>
<dbReference type="PATRIC" id="fig|887901.3.peg.271"/>
<comment type="caution">
    <text evidence="1">The sequence shown here is derived from an EMBL/GenBank/DDBJ whole genome shotgun (WGS) entry which is preliminary data.</text>
</comment>
<evidence type="ECO:0000313" key="2">
    <source>
        <dbReference type="Proteomes" id="UP000023482"/>
    </source>
</evidence>
<gene>
    <name evidence="1" type="ORF">HMPREF0636_1112</name>
</gene>
<accession>Z4WZL1</accession>
<dbReference type="OrthoDB" id="796548at2"/>
<name>Z4WZL1_9PORP</name>
<keyword evidence="2" id="KW-1185">Reference proteome</keyword>
<sequence>MDISIRLFQVIDALKKEGKIIDYKSLADSLGIRKTALSDIKHGRKKVSVDLLCGMKKAYNEVNLDFIVLGIGTPLKSYQILDEVAEKPSQITARTDDQILKDLVDRLDKKAEEIGRLKAKIDYQAEEIERLKSTEVRVVKVKGGSFAPTANNDLPASVER</sequence>
<dbReference type="RefSeq" id="WP_044167964.1">
    <property type="nucleotide sequence ID" value="NZ_JDFF01000008.1"/>
</dbReference>
<dbReference type="EMBL" id="JDFF01000008">
    <property type="protein sequence ID" value="EWC93195.1"/>
    <property type="molecule type" value="Genomic_DNA"/>
</dbReference>
<organism evidence="1 2">
    <name type="scientific">Porphyromonas catoniae ATCC 51270</name>
    <dbReference type="NCBI Taxonomy" id="887901"/>
    <lineage>
        <taxon>Bacteria</taxon>
        <taxon>Pseudomonadati</taxon>
        <taxon>Bacteroidota</taxon>
        <taxon>Bacteroidia</taxon>
        <taxon>Bacteroidales</taxon>
        <taxon>Porphyromonadaceae</taxon>
        <taxon>Porphyromonas</taxon>
    </lineage>
</organism>
<reference evidence="1 2" key="1">
    <citation type="submission" date="2014-01" db="EMBL/GenBank/DDBJ databases">
        <authorList>
            <person name="Durkin A.S."/>
            <person name="McCorrison J."/>
            <person name="Torralba M."/>
            <person name="Gillis M."/>
            <person name="Haft D.H."/>
            <person name="Methe B."/>
            <person name="Sutton G."/>
            <person name="Nelson K.E."/>
        </authorList>
    </citation>
    <scope>NUCLEOTIDE SEQUENCE [LARGE SCALE GENOMIC DNA]</scope>
    <source>
        <strain evidence="1 2">ATCC 51270</strain>
    </source>
</reference>
<evidence type="ECO:0000313" key="1">
    <source>
        <dbReference type="EMBL" id="EWC93195.1"/>
    </source>
</evidence>
<dbReference type="AlphaFoldDB" id="Z4WZL1"/>